<keyword evidence="2" id="KW-0677">Repeat</keyword>
<dbReference type="GO" id="GO:0008270">
    <property type="term" value="F:zinc ion binding"/>
    <property type="evidence" value="ECO:0007669"/>
    <property type="project" value="UniProtKB-KW"/>
</dbReference>
<dbReference type="GO" id="GO:0000981">
    <property type="term" value="F:DNA-binding transcription factor activity, RNA polymerase II-specific"/>
    <property type="evidence" value="ECO:0007669"/>
    <property type="project" value="TreeGrafter"/>
</dbReference>
<dbReference type="PANTHER" id="PTHR24408">
    <property type="entry name" value="ZINC FINGER PROTEIN"/>
    <property type="match status" value="1"/>
</dbReference>
<accession>A0A7F5R7E8</accession>
<feature type="domain" description="C2H2-type" evidence="7">
    <location>
        <begin position="367"/>
        <end position="394"/>
    </location>
</feature>
<evidence type="ECO:0000256" key="1">
    <source>
        <dbReference type="ARBA" id="ARBA00022723"/>
    </source>
</evidence>
<dbReference type="OrthoDB" id="10072647at2759"/>
<keyword evidence="8" id="KW-1185">Reference proteome</keyword>
<dbReference type="FunFam" id="3.30.160.60:FF:000843">
    <property type="entry name" value="Potential zinc finger protein"/>
    <property type="match status" value="1"/>
</dbReference>
<dbReference type="SUPFAM" id="SSF57667">
    <property type="entry name" value="beta-beta-alpha zinc fingers"/>
    <property type="match status" value="2"/>
</dbReference>
<feature type="domain" description="C2H2-type" evidence="7">
    <location>
        <begin position="395"/>
        <end position="422"/>
    </location>
</feature>
<dbReference type="FunCoup" id="A0A7F5R7E8">
    <property type="interactions" value="1"/>
</dbReference>
<dbReference type="Pfam" id="PF00096">
    <property type="entry name" value="zf-C2H2"/>
    <property type="match status" value="3"/>
</dbReference>
<name>A0A7F5R7E8_AGRPL</name>
<dbReference type="InterPro" id="IPR013087">
    <property type="entry name" value="Znf_C2H2_type"/>
</dbReference>
<dbReference type="PROSITE" id="PS50157">
    <property type="entry name" value="ZINC_FINGER_C2H2_2"/>
    <property type="match status" value="4"/>
</dbReference>
<dbReference type="PANTHER" id="PTHR24408:SF58">
    <property type="entry name" value="TRANSCRIPTION FACTOR (TFIIIA), PUTATIVE (AFU_ORTHOLOGUE AFUA_1G05150)-RELATED"/>
    <property type="match status" value="1"/>
</dbReference>
<protein>
    <submittedName>
        <fullName evidence="9">Zinc finger and BTB domain-containing protein 49-like</fullName>
    </submittedName>
</protein>
<reference evidence="9" key="1">
    <citation type="submission" date="2025-08" db="UniProtKB">
        <authorList>
            <consortium name="RefSeq"/>
        </authorList>
    </citation>
    <scope>IDENTIFICATION</scope>
    <source>
        <tissue evidence="9">Entire body</tissue>
    </source>
</reference>
<dbReference type="FunFam" id="3.30.160.60:FF:001269">
    <property type="entry name" value="Zinc finger protein"/>
    <property type="match status" value="1"/>
</dbReference>
<dbReference type="Gene3D" id="3.30.160.60">
    <property type="entry name" value="Classic Zinc Finger"/>
    <property type="match status" value="3"/>
</dbReference>
<feature type="compositionally biased region" description="Polar residues" evidence="6">
    <location>
        <begin position="28"/>
        <end position="80"/>
    </location>
</feature>
<feature type="compositionally biased region" description="Low complexity" evidence="6">
    <location>
        <begin position="141"/>
        <end position="176"/>
    </location>
</feature>
<evidence type="ECO:0000256" key="2">
    <source>
        <dbReference type="ARBA" id="ARBA00022737"/>
    </source>
</evidence>
<feature type="region of interest" description="Disordered" evidence="6">
    <location>
        <begin position="28"/>
        <end position="83"/>
    </location>
</feature>
<keyword evidence="3 5" id="KW-0863">Zinc-finger</keyword>
<keyword evidence="4" id="KW-0862">Zinc</keyword>
<dbReference type="Proteomes" id="UP000192223">
    <property type="component" value="Unplaced"/>
</dbReference>
<dbReference type="AlphaFoldDB" id="A0A7F5R7E8"/>
<sequence length="459" mass="51437">MNFSPFGGHFPIHQFAAKFNHDSVSLCSQDSSGTQRYTANGIPSFTQHHPPQNHQNLLNSSKFPGSNYDRQNSSYSNHSNVRPEKRQMFDQQELAQELCAAMLQQSQSIASQQQEKDQANSEKVKQDNQQDLLRTSHSHHQQQQQARQSQILQQQSQSLHQQQQPQQPSMSPWQPLVSTGSSVADYLSHLPATATLPISLHHFLKYSAETMKKDCLQQPNSQNPDATALLSQVNNCISSTSSNSANNSNRSGLGTFTNNVNALPTINSSQLTTTVTPPKKKKKRKPEKEKRTRPKPGEIRLTTALDGSTLFCCPECHMAYPEKELLEQHLVGHTLERRFVCDICGAGLKRKDHLTRHKQSHNPERPYVCTVCLKAFKRKEQLTLHFVIHSGEKRHVCTECGKGFYRKDHLRKHTRSHIARRVKAELSQQGIGNVATTGSLALHSNAVTSGISASHSIIA</sequence>
<feature type="domain" description="C2H2-type" evidence="7">
    <location>
        <begin position="311"/>
        <end position="338"/>
    </location>
</feature>
<dbReference type="InterPro" id="IPR036236">
    <property type="entry name" value="Znf_C2H2_sf"/>
</dbReference>
<dbReference type="RefSeq" id="XP_025831903.1">
    <property type="nucleotide sequence ID" value="XM_025976118.1"/>
</dbReference>
<evidence type="ECO:0000256" key="6">
    <source>
        <dbReference type="SAM" id="MobiDB-lite"/>
    </source>
</evidence>
<dbReference type="GO" id="GO:0005634">
    <property type="term" value="C:nucleus"/>
    <property type="evidence" value="ECO:0007669"/>
    <property type="project" value="TreeGrafter"/>
</dbReference>
<evidence type="ECO:0000313" key="8">
    <source>
        <dbReference type="Proteomes" id="UP000192223"/>
    </source>
</evidence>
<dbReference type="KEGG" id="apln:108732625"/>
<organism evidence="8 9">
    <name type="scientific">Agrilus planipennis</name>
    <name type="common">Emerald ash borer</name>
    <name type="synonym">Agrilus marcopoli</name>
    <dbReference type="NCBI Taxonomy" id="224129"/>
    <lineage>
        <taxon>Eukaryota</taxon>
        <taxon>Metazoa</taxon>
        <taxon>Ecdysozoa</taxon>
        <taxon>Arthropoda</taxon>
        <taxon>Hexapoda</taxon>
        <taxon>Insecta</taxon>
        <taxon>Pterygota</taxon>
        <taxon>Neoptera</taxon>
        <taxon>Endopterygota</taxon>
        <taxon>Coleoptera</taxon>
        <taxon>Polyphaga</taxon>
        <taxon>Elateriformia</taxon>
        <taxon>Buprestoidea</taxon>
        <taxon>Buprestidae</taxon>
        <taxon>Agrilinae</taxon>
        <taxon>Agrilus</taxon>
    </lineage>
</organism>
<dbReference type="GO" id="GO:0043565">
    <property type="term" value="F:sequence-specific DNA binding"/>
    <property type="evidence" value="ECO:0007669"/>
    <property type="project" value="TreeGrafter"/>
</dbReference>
<feature type="domain" description="C2H2-type" evidence="7">
    <location>
        <begin position="339"/>
        <end position="366"/>
    </location>
</feature>
<evidence type="ECO:0000259" key="7">
    <source>
        <dbReference type="PROSITE" id="PS50157"/>
    </source>
</evidence>
<proteinExistence type="predicted"/>
<feature type="region of interest" description="Disordered" evidence="6">
    <location>
        <begin position="264"/>
        <end position="300"/>
    </location>
</feature>
<evidence type="ECO:0000256" key="4">
    <source>
        <dbReference type="ARBA" id="ARBA00022833"/>
    </source>
</evidence>
<evidence type="ECO:0000256" key="5">
    <source>
        <dbReference type="PROSITE-ProRule" id="PRU00042"/>
    </source>
</evidence>
<gene>
    <name evidence="9" type="primary">LOC108732625</name>
</gene>
<evidence type="ECO:0000256" key="3">
    <source>
        <dbReference type="ARBA" id="ARBA00022771"/>
    </source>
</evidence>
<dbReference type="GeneID" id="108732625"/>
<feature type="compositionally biased region" description="Basic and acidic residues" evidence="6">
    <location>
        <begin position="286"/>
        <end position="298"/>
    </location>
</feature>
<feature type="region of interest" description="Disordered" evidence="6">
    <location>
        <begin position="109"/>
        <end position="178"/>
    </location>
</feature>
<evidence type="ECO:0000313" key="9">
    <source>
        <dbReference type="RefSeq" id="XP_025831903.1"/>
    </source>
</evidence>
<dbReference type="PROSITE" id="PS00028">
    <property type="entry name" value="ZINC_FINGER_C2H2_1"/>
    <property type="match status" value="4"/>
</dbReference>
<dbReference type="InParanoid" id="A0A7F5R7E8"/>
<feature type="compositionally biased region" description="Basic and acidic residues" evidence="6">
    <location>
        <begin position="114"/>
        <end position="128"/>
    </location>
</feature>
<dbReference type="SMART" id="SM00355">
    <property type="entry name" value="ZnF_C2H2"/>
    <property type="match status" value="4"/>
</dbReference>
<keyword evidence="1" id="KW-0479">Metal-binding</keyword>